<dbReference type="CDD" id="cd04301">
    <property type="entry name" value="NAT_SF"/>
    <property type="match status" value="1"/>
</dbReference>
<dbReference type="RefSeq" id="WP_124397398.1">
    <property type="nucleotide sequence ID" value="NZ_BHZE01000006.1"/>
</dbReference>
<dbReference type="InterPro" id="IPR050276">
    <property type="entry name" value="MshD_Acetyltransferase"/>
</dbReference>
<evidence type="ECO:0000313" key="2">
    <source>
        <dbReference type="EMBL" id="GCD77336.1"/>
    </source>
</evidence>
<feature type="domain" description="N-acetyltransferase" evidence="1">
    <location>
        <begin position="140"/>
        <end position="217"/>
    </location>
</feature>
<dbReference type="GO" id="GO:0016747">
    <property type="term" value="F:acyltransferase activity, transferring groups other than amino-acyl groups"/>
    <property type="evidence" value="ECO:0007669"/>
    <property type="project" value="InterPro"/>
</dbReference>
<dbReference type="EMBL" id="BHZE01000006">
    <property type="protein sequence ID" value="GCD77336.1"/>
    <property type="molecule type" value="Genomic_DNA"/>
</dbReference>
<dbReference type="Pfam" id="PF00583">
    <property type="entry name" value="Acetyltransf_1"/>
    <property type="match status" value="1"/>
</dbReference>
<protein>
    <recommendedName>
        <fullName evidence="1">N-acetyltransferase domain-containing protein</fullName>
    </recommendedName>
</protein>
<organism evidence="2 3">
    <name type="scientific">Thermaurantimonas aggregans</name>
    <dbReference type="NCBI Taxonomy" id="2173829"/>
    <lineage>
        <taxon>Bacteria</taxon>
        <taxon>Pseudomonadati</taxon>
        <taxon>Bacteroidota</taxon>
        <taxon>Flavobacteriia</taxon>
        <taxon>Flavobacteriales</taxon>
        <taxon>Schleiferiaceae</taxon>
        <taxon>Thermaurantimonas</taxon>
    </lineage>
</organism>
<name>A0A401XJZ0_9FLAO</name>
<gene>
    <name evidence="2" type="ORF">JCM31826_08180</name>
</gene>
<dbReference type="InterPro" id="IPR016181">
    <property type="entry name" value="Acyl_CoA_acyltransferase"/>
</dbReference>
<dbReference type="OrthoDB" id="2352823at2"/>
<comment type="caution">
    <text evidence="2">The sequence shown here is derived from an EMBL/GenBank/DDBJ whole genome shotgun (WGS) entry which is preliminary data.</text>
</comment>
<reference evidence="2 3" key="1">
    <citation type="submission" date="2018-11" db="EMBL/GenBank/DDBJ databases">
        <title>Schleiferia aggregans sp. nov., a moderately thermophilic heterotrophic bacterium isolated from microbial mats at a terrestrial hot spring.</title>
        <authorList>
            <person name="Iino T."/>
            <person name="Ohkuma M."/>
            <person name="Haruta S."/>
        </authorList>
    </citation>
    <scope>NUCLEOTIDE SEQUENCE [LARGE SCALE GENOMIC DNA]</scope>
    <source>
        <strain evidence="2 3">LA</strain>
    </source>
</reference>
<keyword evidence="3" id="KW-1185">Reference proteome</keyword>
<dbReference type="AlphaFoldDB" id="A0A401XJZ0"/>
<evidence type="ECO:0000259" key="1">
    <source>
        <dbReference type="PROSITE" id="PS51186"/>
    </source>
</evidence>
<dbReference type="PANTHER" id="PTHR43617">
    <property type="entry name" value="L-AMINO ACID N-ACETYLTRANSFERASE"/>
    <property type="match status" value="1"/>
</dbReference>
<dbReference type="SUPFAM" id="SSF55729">
    <property type="entry name" value="Acyl-CoA N-acyltransferases (Nat)"/>
    <property type="match status" value="1"/>
</dbReference>
<dbReference type="Proteomes" id="UP000286715">
    <property type="component" value="Unassembled WGS sequence"/>
</dbReference>
<accession>A0A401XJZ0</accession>
<dbReference type="PROSITE" id="PS51186">
    <property type="entry name" value="GNAT"/>
    <property type="match status" value="1"/>
</dbReference>
<dbReference type="InterPro" id="IPR000182">
    <property type="entry name" value="GNAT_dom"/>
</dbReference>
<dbReference type="Gene3D" id="3.40.630.30">
    <property type="match status" value="1"/>
</dbReference>
<evidence type="ECO:0000313" key="3">
    <source>
        <dbReference type="Proteomes" id="UP000286715"/>
    </source>
</evidence>
<proteinExistence type="predicted"/>
<sequence length="217" mass="24351">MEKIVDSTKKDLKNIAKCHISSFPKALSSALGKKYVSHMLSWYLSSDKTFLFHIEDEQGNCAGYCGGIVSDGTLATGSASGMAQYTFKAAITAFLTHPWVLFHPEIRAKWPLLWKNIKMKIGLAPKVHFNQDQKKKMAQDPQVGLVVIGVDPRYQGKGYGSLLLKEFERRAVEIYGIKKLQLSVLASNHKAIKAYERNGWKFDKQNGKSVSMIKILE</sequence>